<name>A0A5B7CFC4_PORTR</name>
<gene>
    <name evidence="2" type="ORF">E2C01_000703</name>
</gene>
<evidence type="ECO:0000313" key="2">
    <source>
        <dbReference type="EMBL" id="MPC08127.1"/>
    </source>
</evidence>
<proteinExistence type="predicted"/>
<comment type="caution">
    <text evidence="2">The sequence shown here is derived from an EMBL/GenBank/DDBJ whole genome shotgun (WGS) entry which is preliminary data.</text>
</comment>
<feature type="region of interest" description="Disordered" evidence="1">
    <location>
        <begin position="67"/>
        <end position="89"/>
    </location>
</feature>
<accession>A0A5B7CFC4</accession>
<organism evidence="2 3">
    <name type="scientific">Portunus trituberculatus</name>
    <name type="common">Swimming crab</name>
    <name type="synonym">Neptunus trituberculatus</name>
    <dbReference type="NCBI Taxonomy" id="210409"/>
    <lineage>
        <taxon>Eukaryota</taxon>
        <taxon>Metazoa</taxon>
        <taxon>Ecdysozoa</taxon>
        <taxon>Arthropoda</taxon>
        <taxon>Crustacea</taxon>
        <taxon>Multicrustacea</taxon>
        <taxon>Malacostraca</taxon>
        <taxon>Eumalacostraca</taxon>
        <taxon>Eucarida</taxon>
        <taxon>Decapoda</taxon>
        <taxon>Pleocyemata</taxon>
        <taxon>Brachyura</taxon>
        <taxon>Eubrachyura</taxon>
        <taxon>Portunoidea</taxon>
        <taxon>Portunidae</taxon>
        <taxon>Portuninae</taxon>
        <taxon>Portunus</taxon>
    </lineage>
</organism>
<feature type="compositionally biased region" description="Basic and acidic residues" evidence="1">
    <location>
        <begin position="69"/>
        <end position="89"/>
    </location>
</feature>
<dbReference type="AlphaFoldDB" id="A0A5B7CFC4"/>
<evidence type="ECO:0000256" key="1">
    <source>
        <dbReference type="SAM" id="MobiDB-lite"/>
    </source>
</evidence>
<protein>
    <submittedName>
        <fullName evidence="2">Uncharacterized protein</fullName>
    </submittedName>
</protein>
<dbReference type="Proteomes" id="UP000324222">
    <property type="component" value="Unassembled WGS sequence"/>
</dbReference>
<dbReference type="EMBL" id="VSRR010000018">
    <property type="protein sequence ID" value="MPC08127.1"/>
    <property type="molecule type" value="Genomic_DNA"/>
</dbReference>
<keyword evidence="3" id="KW-1185">Reference proteome</keyword>
<reference evidence="2 3" key="1">
    <citation type="submission" date="2019-05" db="EMBL/GenBank/DDBJ databases">
        <title>Another draft genome of Portunus trituberculatus and its Hox gene families provides insights of decapod evolution.</title>
        <authorList>
            <person name="Jeong J.-H."/>
            <person name="Song I."/>
            <person name="Kim S."/>
            <person name="Choi T."/>
            <person name="Kim D."/>
            <person name="Ryu S."/>
            <person name="Kim W."/>
        </authorList>
    </citation>
    <scope>NUCLEOTIDE SEQUENCE [LARGE SCALE GENOMIC DNA]</scope>
    <source>
        <tissue evidence="2">Muscle</tissue>
    </source>
</reference>
<sequence>MKKCCSGTESESNWRPNLREDSMSSFTTNLQMFTRWEGSKSGGARIARGSSVQQGCQGNIKKKACGRTTAERHIGREEPRREAREHAECPAHCPALRSQGGVVRRGAPIGRSLRGVGRVWWVQHQWLREG</sequence>
<evidence type="ECO:0000313" key="3">
    <source>
        <dbReference type="Proteomes" id="UP000324222"/>
    </source>
</evidence>